<keyword evidence="2" id="KW-1185">Reference proteome</keyword>
<dbReference type="AlphaFoldDB" id="A0A074LRB0"/>
<gene>
    <name evidence="1" type="ORF">EL26_15755</name>
</gene>
<evidence type="ECO:0000313" key="2">
    <source>
        <dbReference type="Proteomes" id="UP000027931"/>
    </source>
</evidence>
<evidence type="ECO:0000313" key="1">
    <source>
        <dbReference type="EMBL" id="KEO82378.1"/>
    </source>
</evidence>
<proteinExistence type="predicted"/>
<accession>A0A074LRB0</accession>
<name>A0A074LRB0_9BACL</name>
<protein>
    <submittedName>
        <fullName evidence="1">Uncharacterized protein</fullName>
    </submittedName>
</protein>
<organism evidence="1 2">
    <name type="scientific">Tumebacillus flagellatus</name>
    <dbReference type="NCBI Taxonomy" id="1157490"/>
    <lineage>
        <taxon>Bacteria</taxon>
        <taxon>Bacillati</taxon>
        <taxon>Bacillota</taxon>
        <taxon>Bacilli</taxon>
        <taxon>Bacillales</taxon>
        <taxon>Alicyclobacillaceae</taxon>
        <taxon>Tumebacillus</taxon>
    </lineage>
</organism>
<dbReference type="STRING" id="1157490.EL26_15755"/>
<dbReference type="RefSeq" id="WP_038090574.1">
    <property type="nucleotide sequence ID" value="NZ_JMIR01000023.1"/>
</dbReference>
<reference evidence="1 2" key="1">
    <citation type="journal article" date="2013" name="Int. J. Syst. Evol. Microbiol.">
        <title>Tumebacillus flagellatus sp. nov., an alpha-amylase/pullulanase-producing bacterium isolated from cassava wastewater.</title>
        <authorList>
            <person name="Wang Q."/>
            <person name="Xie N."/>
            <person name="Qin Y."/>
            <person name="Shen N."/>
            <person name="Zhu J."/>
            <person name="Mi H."/>
            <person name="Huang R."/>
        </authorList>
    </citation>
    <scope>NUCLEOTIDE SEQUENCE [LARGE SCALE GENOMIC DNA]</scope>
    <source>
        <strain evidence="1 2">GST4</strain>
    </source>
</reference>
<dbReference type="OrthoDB" id="8444591at2"/>
<sequence length="152" mass="17680">MSTPATTPNPPDYDKLMEQLLETYAPENFRKQLAIEFQGPLPTLPEELASFYKEIGPNEWRFEVNGRAFYLPALHRLDDLDQPYRDALVFMVIGERAHWVLYHTSGVLYRHDVKLKRLVRISEKFADFVEDFVRGVTADVQAAEEWLTSYGL</sequence>
<dbReference type="Proteomes" id="UP000027931">
    <property type="component" value="Unassembled WGS sequence"/>
</dbReference>
<dbReference type="EMBL" id="JMIR01000023">
    <property type="protein sequence ID" value="KEO82378.1"/>
    <property type="molecule type" value="Genomic_DNA"/>
</dbReference>
<comment type="caution">
    <text evidence="1">The sequence shown here is derived from an EMBL/GenBank/DDBJ whole genome shotgun (WGS) entry which is preliminary data.</text>
</comment>